<sequence length="155" mass="17604">MQPDFAVNKLIHSHYHGPSVVGDIKGENRKEDTHDCLVDLIRIGMISGSSINQNKYDGVVGVHIVGLQLTFYITTLMANGIYIMLEICSVTLPRDFTEMRSYVAIMEDLLPVIHYYDRCTECSDDEWLELNKKDMLNESLFLSMINCGKTVVVLK</sequence>
<organism evidence="1 2">
    <name type="scientific">Mucor flavus</name>
    <dbReference type="NCBI Taxonomy" id="439312"/>
    <lineage>
        <taxon>Eukaryota</taxon>
        <taxon>Fungi</taxon>
        <taxon>Fungi incertae sedis</taxon>
        <taxon>Mucoromycota</taxon>
        <taxon>Mucoromycotina</taxon>
        <taxon>Mucoromycetes</taxon>
        <taxon>Mucorales</taxon>
        <taxon>Mucorineae</taxon>
        <taxon>Mucoraceae</taxon>
        <taxon>Mucor</taxon>
    </lineage>
</organism>
<accession>A0ABP9YLX3</accession>
<evidence type="ECO:0000313" key="2">
    <source>
        <dbReference type="Proteomes" id="UP001473302"/>
    </source>
</evidence>
<evidence type="ECO:0000313" key="1">
    <source>
        <dbReference type="EMBL" id="GAA5807863.1"/>
    </source>
</evidence>
<proteinExistence type="predicted"/>
<gene>
    <name evidence="1" type="ORF">MFLAVUS_001242</name>
</gene>
<dbReference type="Proteomes" id="UP001473302">
    <property type="component" value="Unassembled WGS sequence"/>
</dbReference>
<dbReference type="EMBL" id="BAABUK010000003">
    <property type="protein sequence ID" value="GAA5807863.1"/>
    <property type="molecule type" value="Genomic_DNA"/>
</dbReference>
<keyword evidence="2" id="KW-1185">Reference proteome</keyword>
<name>A0ABP9YLX3_9FUNG</name>
<protein>
    <submittedName>
        <fullName evidence="1">Uncharacterized protein</fullName>
    </submittedName>
</protein>
<comment type="caution">
    <text evidence="1">The sequence shown here is derived from an EMBL/GenBank/DDBJ whole genome shotgun (WGS) entry which is preliminary data.</text>
</comment>
<reference evidence="1 2" key="1">
    <citation type="submission" date="2024-04" db="EMBL/GenBank/DDBJ databases">
        <title>genome sequences of Mucor flavus KT1a and Helicostylum pulchrum KT1b strains isolated from the surface of a dry-aged beef.</title>
        <authorList>
            <person name="Toyotome T."/>
            <person name="Hosono M."/>
            <person name="Torimaru M."/>
            <person name="Fukuda K."/>
            <person name="Mikami N."/>
        </authorList>
    </citation>
    <scope>NUCLEOTIDE SEQUENCE [LARGE SCALE GENOMIC DNA]</scope>
    <source>
        <strain evidence="1 2">KT1a</strain>
    </source>
</reference>